<proteinExistence type="inferred from homology"/>
<dbReference type="PANTHER" id="PTHR13683">
    <property type="entry name" value="ASPARTYL PROTEASES"/>
    <property type="match status" value="1"/>
</dbReference>
<dbReference type="Proteomes" id="UP001314170">
    <property type="component" value="Unassembled WGS sequence"/>
</dbReference>
<dbReference type="AlphaFoldDB" id="A0AAV1RQF1"/>
<evidence type="ECO:0000259" key="3">
    <source>
        <dbReference type="PROSITE" id="PS51767"/>
    </source>
</evidence>
<dbReference type="SUPFAM" id="SSF50630">
    <property type="entry name" value="Acid proteases"/>
    <property type="match status" value="1"/>
</dbReference>
<evidence type="ECO:0000256" key="1">
    <source>
        <dbReference type="ARBA" id="ARBA00007447"/>
    </source>
</evidence>
<dbReference type="InterPro" id="IPR001461">
    <property type="entry name" value="Aspartic_peptidase_A1"/>
</dbReference>
<feature type="chain" id="PRO_5043539093" description="Peptidase A1 domain-containing protein" evidence="2">
    <location>
        <begin position="28"/>
        <end position="382"/>
    </location>
</feature>
<keyword evidence="5" id="KW-1185">Reference proteome</keyword>
<dbReference type="InterPro" id="IPR032861">
    <property type="entry name" value="TAXi_N"/>
</dbReference>
<name>A0AAV1RQF1_9ROSI</name>
<evidence type="ECO:0000313" key="4">
    <source>
        <dbReference type="EMBL" id="CAK7338001.1"/>
    </source>
</evidence>
<comment type="similarity">
    <text evidence="1">Belongs to the peptidase A1 family.</text>
</comment>
<comment type="caution">
    <text evidence="4">The sequence shown here is derived from an EMBL/GenBank/DDBJ whole genome shotgun (WGS) entry which is preliminary data.</text>
</comment>
<evidence type="ECO:0000256" key="2">
    <source>
        <dbReference type="SAM" id="SignalP"/>
    </source>
</evidence>
<keyword evidence="2" id="KW-0732">Signal</keyword>
<evidence type="ECO:0000313" key="5">
    <source>
        <dbReference type="Proteomes" id="UP001314170"/>
    </source>
</evidence>
<dbReference type="InterPro" id="IPR032799">
    <property type="entry name" value="TAXi_C"/>
</dbReference>
<reference evidence="4 5" key="1">
    <citation type="submission" date="2024-01" db="EMBL/GenBank/DDBJ databases">
        <authorList>
            <person name="Waweru B."/>
        </authorList>
    </citation>
    <scope>NUCLEOTIDE SEQUENCE [LARGE SCALE GENOMIC DNA]</scope>
</reference>
<dbReference type="EMBL" id="CAWUPB010001108">
    <property type="protein sequence ID" value="CAK7338001.1"/>
    <property type="molecule type" value="Genomic_DNA"/>
</dbReference>
<dbReference type="InterPro" id="IPR033121">
    <property type="entry name" value="PEPTIDASE_A1"/>
</dbReference>
<sequence length="382" mass="41699">MATPISSKSLLSCVIYSFLLLYPFCSLKKDNAVEGTKAYFHTLKINSLPLLDVCKESSKGASAFNKGSSSLKVVHKYGPCNRHKKSIPPPSFTEILRPDKLRVDSIIQARRLMNLVGNVAPLKRSTVPVHGLSKTSASDYVVNVGLGTPKKECPLVFDTGSGLIWTQCKPCKPCSRKAPVFDPTKSTSFKGIPCSSKQCQRIEQEGEENSGIFGLNREPISFPSQTADKYNKLFSYCIPSTPGSAGYLTFGSKVSKDVKFSHVSKRALSSDYDIEMTGISVGDRKILIDASVFRIRCTIDSGAVNYKTVTIPAVSVFFKGEVEVDIDVSGIMVRVDESKLYCLAFAALDEEYAILGNTQQRTHTVFFDGAKERIGFASGGCD</sequence>
<protein>
    <recommendedName>
        <fullName evidence="3">Peptidase A1 domain-containing protein</fullName>
    </recommendedName>
</protein>
<dbReference type="Pfam" id="PF14543">
    <property type="entry name" value="TAXi_N"/>
    <property type="match status" value="2"/>
</dbReference>
<feature type="signal peptide" evidence="2">
    <location>
        <begin position="1"/>
        <end position="27"/>
    </location>
</feature>
<dbReference type="PANTHER" id="PTHR13683:SF907">
    <property type="entry name" value="PEPTIDASE A1 DOMAIN-CONTAINING PROTEIN"/>
    <property type="match status" value="1"/>
</dbReference>
<dbReference type="PROSITE" id="PS51767">
    <property type="entry name" value="PEPTIDASE_A1"/>
    <property type="match status" value="1"/>
</dbReference>
<dbReference type="InterPro" id="IPR021109">
    <property type="entry name" value="Peptidase_aspartic_dom_sf"/>
</dbReference>
<organism evidence="4 5">
    <name type="scientific">Dovyalis caffra</name>
    <dbReference type="NCBI Taxonomy" id="77055"/>
    <lineage>
        <taxon>Eukaryota</taxon>
        <taxon>Viridiplantae</taxon>
        <taxon>Streptophyta</taxon>
        <taxon>Embryophyta</taxon>
        <taxon>Tracheophyta</taxon>
        <taxon>Spermatophyta</taxon>
        <taxon>Magnoliopsida</taxon>
        <taxon>eudicotyledons</taxon>
        <taxon>Gunneridae</taxon>
        <taxon>Pentapetalae</taxon>
        <taxon>rosids</taxon>
        <taxon>fabids</taxon>
        <taxon>Malpighiales</taxon>
        <taxon>Salicaceae</taxon>
        <taxon>Flacourtieae</taxon>
        <taxon>Dovyalis</taxon>
    </lineage>
</organism>
<gene>
    <name evidence="4" type="ORF">DCAF_LOCUS13042</name>
</gene>
<feature type="domain" description="Peptidase A1" evidence="3">
    <location>
        <begin position="140"/>
        <end position="382"/>
    </location>
</feature>
<accession>A0AAV1RQF1</accession>
<dbReference type="Pfam" id="PF14541">
    <property type="entry name" value="TAXi_C"/>
    <property type="match status" value="1"/>
</dbReference>
<dbReference type="GO" id="GO:0006508">
    <property type="term" value="P:proteolysis"/>
    <property type="evidence" value="ECO:0007669"/>
    <property type="project" value="InterPro"/>
</dbReference>
<dbReference type="GO" id="GO:0004190">
    <property type="term" value="F:aspartic-type endopeptidase activity"/>
    <property type="evidence" value="ECO:0007669"/>
    <property type="project" value="InterPro"/>
</dbReference>
<dbReference type="Gene3D" id="2.40.70.10">
    <property type="entry name" value="Acid Proteases"/>
    <property type="match status" value="3"/>
</dbReference>